<dbReference type="InterPro" id="IPR010384">
    <property type="entry name" value="MtfA_fam"/>
</dbReference>
<feature type="compositionally biased region" description="Polar residues" evidence="1">
    <location>
        <begin position="565"/>
        <end position="585"/>
    </location>
</feature>
<feature type="compositionally biased region" description="Gly residues" evidence="1">
    <location>
        <begin position="2456"/>
        <end position="2468"/>
    </location>
</feature>
<keyword evidence="5" id="KW-1185">Reference proteome</keyword>
<dbReference type="Gene3D" id="3.40.390.10">
    <property type="entry name" value="Collagenase (Catalytic Domain)"/>
    <property type="match status" value="1"/>
</dbReference>
<evidence type="ECO:0000259" key="2">
    <source>
        <dbReference type="Pfam" id="PF21769"/>
    </source>
</evidence>
<dbReference type="InterPro" id="IPR049432">
    <property type="entry name" value="vRNAP_dom"/>
</dbReference>
<feature type="region of interest" description="Disordered" evidence="1">
    <location>
        <begin position="2450"/>
        <end position="2474"/>
    </location>
</feature>
<dbReference type="RefSeq" id="YP_009043702.1">
    <property type="nucleotide sequence ID" value="NC_024367.1"/>
</dbReference>
<sequence>MSERDEILAAELIAQRLRDPKFQEEVAVSRNRDTGNEDELIQDMRNLNDLEIRAKYGDEGYLASMGQYYTSNEVDQINDRERTTREKWSDIATSAVMAPIRSGGNLSGIGAGFLVEKMTDGQISREQATADILSAHNTAVENVLQENLSETIQDRQRLFQIEGKLDSFDNYVEYERDLAEGANPTLAEWRMEGKNFIDSASRALNSGDVTAQLIAEGVGDMALSAPLGGAAGLVVKGLGRTALASALTTRVGRVMGRVGKAGAYASGEVALEVSGVYAETVQDVMAMENSTLLETSSIYRGLIQEGHSPSEAKAILAGMTAETAAIRQAPASVALGFLTSKFEAMPIGSFRNSGIAGGLLTMAGEGIEEAGQGISGKINQNIAVEEFANIGRRTLEGAGEEAALGAIAGIGTAGVFATPSAPRNVLSDAGKARDALLDFALDGATEYNDPLRQNIMGRDSRAQEAARAATALAVDFGTNVGRGAAAFAGDALKAGEAIGLDKAARATVDAARGATQTAVNTTAEAVNRVNTRDERAQTSKEVEEAVAAARTVDEEIQAGQVTPEVAQSVSNEGTAPTPNLSDTVGSNKIETVANIMAKVGSRAFKPTVEDKAFAAAQIKSLAGVMNSLPAKARRQVAKLVTSKAAQNVVKEAGEIDLNKEEVSPEAEVSTTVNVAKSNPANVNPEKTKKILEESGEIISPEDAKYLRVASKVAGTINNLVGNLVSIRETENIGLKADDQAEKEKIDPTARSIYVDGYVNDKGEKLRSINDFASDIIQGAQSPDGTIINQKREVVPVRSVAESFNKMVQHMNNRIGALNQSFDSNTRNSRGKLTAGKGFPFQGLRNGETFVELTSPLYHRDNPASVALAKRIAAERDATVEIYEALQAEFPEIFDGLVLPDLIELKTEENQTQQPTGIEESSTPEGGEVTSTETQTQEENDNPTAVEEETNSEEGADETGATATDETVTTEEIDSDEQALNEEEMSDEEIRDLMDTPSSWAEADRVRIQERQNRLAGAARQYVSEMMGDSLKKRIRQLRIYPESLGLGPGYAHVSEDGTKKKIYLSEAMFDENDQLTAEGRAVLLHEAAHIVDFTNSPNLISQSNYFNKTGKIMKEWNALNPDSDWAKGRMEYANSFRGSDDKQHRAEVFAVLTEFYYSKNESLLADSPEIVAEMETIYGTKTQATGTSTDSTTSEGTSSETGGTTDTTEGSTFDAGLRPNSEFLNEVYPRDENTDAPADLNEVAQVIENNGGINTVTVNKIVELAPKLTNFINKRLRQRKTQIDGKTRSIHKHILENPQGLMAVMQYKFTALADPETGEMNQNMMELATVAMVDWLTAASQSDPNRFKDTLEKQGLSFADLKSDEQARDMAIGIPPSSLKPQLARAILDMWGVKPNKKSAMVDYYGIAEGLAAEMLLGLEAEGYLEVKRIELAKVMSSDAETGDKEVQHVKTDSIILNLEKVREFQNEVRSNRQDGVANTVKEYFLGKSREMYSIGEKIPFKKRGRLSARENKAIRTMQDTPHFYNEELGNLMLEIGDENLMRILGFVEGVNEETVPNATLRRSILGKNLSIENNLADAGILTSQISRQDPVYYPVDVTSVGRHQYQGVNPQSNKFLRALVTPTWTTVDLATQEDAVWLGVAQAADLHKIEKKNHQKILSTVRDDFEARYGEAKNQVLEMLRGNEFDSDTFTASALGSETEIEPQVLAAIFTVAKMQHAKESGQTSFESSLSVELDGLTNGAANMMVNFAQGLMEASEWENFKKIGFYIGKVGQTINNYFEKEGNLDMYETVARLAQEKMVRAMTKGKMQREAVAAHRFASHFGDLKKNEKTGQFEMSRNSAKNPMTKVNYGSGVLGVGTGIADDLMMAFFEALHQNELSDIEYEGDLRADLEVLGVRLPENPAASWEPTVAEMKAFRFNVAQTIGQALTEAAKETLGNRITEVNDLLVFSTNVQAAYLNEMFEQKMLELGERLAKEGTIRRNPKTNKPVMRDIPVEEYDRVVAELESMAPIFTSDEQTLELGGFKVKIADDWPVLSAAMDDRLNQKPMLKQPDDVGVKAIPFTVIGTGDAMMMNLIFGSDGAPMDVLGVFDGLDVPVTKLQQYAPMVNQRVMETWDRDVLAMAVENFRGFLNNDLDQEALKRAFATAKDKSKKSTVTATSNEELIQQLDIRLQNNRAFKAMLKKVPVSVDQMGGSNIGFSRGEGSLGLNALNDIVRRELEGKPVQTVEEIDEVDVKNPVEETTVSAVIQGIRWSEQQKKVMDIIRPALGDTRVVFGTIDQLNVWRRENVPDDGLVMTAPAQYDPVNEILFMSNARPETILHELVHAGTFQKVLDHYNGQTNEAVTRLEDLMDDFMNIKDGGQKVREAQATIARYRQSTDPFTKAAAVNELMAYVLANAAVRKKAQTTQAQSLASIGSKVIRLMRRLLGGAPESIYDGVAFNTQMLIGTPIDDSTGDGGNGDGGGDNAGGEMTPPANNYTNYWIRLLGNYLNENTDTVTRNVRRDEQVRARASVNQIVDSFRQVGMLQNQEARMTFKAIYGVINADIQLRSQPLISMNKMFDHIIENMTPEMFGDGQEAAQEYSAVLNAFGKDNDQINSISVLLALSQTSSKFRQVLDQIPEPETGATGTRLQDTLTAVATKTMDTITARVHENGDAKQVMDMLAATIIEHDQDREWFMLQKVTSSLDAADKYVGGRMQALAEFMRRTDRETRENSRSKVKKFLIGSVTIGTNYLDKTGSDLNNQGLKNQFHMGIPVLSIVPVRELISEIVGTDRFNQKVVALQDKVNHAISGMRQAYREDLPGILANLFQEKPTKTQWKAMYNVIAQTDFVSVIDPNNIAQGMQLLADPAVRSARIRQLETELDRKLVPYVSQDAKDKAEQLANYMTGGGVGTLLVRNAYAIAKNLDGEYDASLVPVLDELISIYAIDMMDADQRQEVLDLYASDQEAMEQIITYLQGLNEEEENKPNISEMARLNAYKGFIPNEGAKDTRIIVADDADELDLKLKGYVKLKPYTGDPSNVVDRSYYITNTRTAGMYAQGTMQNVASTYRGVDVNTGLSLGNDTTGFISGDGIVERTMEQLLDAAYVQENPQEGFMPVFAEDGTVMGFERSVNREIADEFLGREENLAIMMGAWAGRQLEETTAYQYNVALIDELDAIWQNRERGSENLFENMKETKDPIYAESFKLIPNNIKSYIDTKFDGQGLMIRKDMTNLAVGYREASLADMWSGKTRMPKEVQKTVQGVTQLFMGRNAMKWVVKVEDIGQGLISTAKDIIVIRSLVVPALNMQANVAQLVTNGVPLKTLKKSMQSKLAEVEQYNKNVTKIIELKAKIRLQARNANQKKILSDKIKAIEDLNKKMTIAPMIAAGAYKQLSEGITEFDENIMSGKLGDYVEAQVAKLPSGVRTIAEHGIVSKSTKIYQIANRATQYGDFLAKSIYYDHLLSQGLAPDVAVARINEEFVNFSTQPGRVRSALERNGLSWFMAFKLRIAKIAMRQMRDNPVRALAVNAALDVGSPIEDNIFSVMAEGRLDYATGYEMLFAAPELNPWVNLLSD</sequence>
<dbReference type="GeneID" id="19686226"/>
<feature type="compositionally biased region" description="Low complexity" evidence="1">
    <location>
        <begin position="1185"/>
        <end position="1212"/>
    </location>
</feature>
<dbReference type="Pfam" id="PF06167">
    <property type="entry name" value="Peptidase_M90"/>
    <property type="match status" value="1"/>
</dbReference>
<dbReference type="GO" id="GO:0008237">
    <property type="term" value="F:metallopeptidase activity"/>
    <property type="evidence" value="ECO:0007669"/>
    <property type="project" value="InterPro"/>
</dbReference>
<dbReference type="Pfam" id="PF21769">
    <property type="entry name" value="vRNAP_dom"/>
    <property type="match status" value="1"/>
</dbReference>
<feature type="region of interest" description="Disordered" evidence="1">
    <location>
        <begin position="1182"/>
        <end position="1218"/>
    </location>
</feature>
<feature type="domain" description="Virion DNA-directed RNA polymerase" evidence="2">
    <location>
        <begin position="2058"/>
        <end position="2194"/>
    </location>
</feature>
<dbReference type="KEGG" id="vg:19686226"/>
<feature type="compositionally biased region" description="Low complexity" evidence="1">
    <location>
        <begin position="924"/>
        <end position="934"/>
    </location>
</feature>
<feature type="domain" description="Virion DNA-directed RNA polymerase" evidence="3">
    <location>
        <begin position="1512"/>
        <end position="1619"/>
    </location>
</feature>
<evidence type="ECO:0000256" key="1">
    <source>
        <dbReference type="SAM" id="MobiDB-lite"/>
    </source>
</evidence>
<feature type="compositionally biased region" description="Low complexity" evidence="1">
    <location>
        <begin position="957"/>
        <end position="966"/>
    </location>
</feature>
<reference evidence="4" key="1">
    <citation type="submission" date="2014-05" db="EMBL/GenBank/DDBJ databases">
        <title>Complete genome sequence of bacteriophage DFL12phi1, which infects Dinoroseobacter shibae.</title>
        <authorList>
            <person name="Ji J."/>
            <person name="Zhang R."/>
            <person name="Jiao N."/>
        </authorList>
    </citation>
    <scope>NUCLEOTIDE SEQUENCE [LARGE SCALE GENOMIC DNA]</scope>
</reference>
<dbReference type="SUPFAM" id="SSF55486">
    <property type="entry name" value="Metalloproteases ('zincins'), catalytic domain"/>
    <property type="match status" value="1"/>
</dbReference>
<dbReference type="InterPro" id="IPR024079">
    <property type="entry name" value="MetalloPept_cat_dom_sf"/>
</dbReference>
<dbReference type="InterPro" id="IPR054062">
    <property type="entry name" value="vRNAP_dom2"/>
</dbReference>
<feature type="compositionally biased region" description="Acidic residues" evidence="1">
    <location>
        <begin position="935"/>
        <end position="956"/>
    </location>
</feature>
<feature type="compositionally biased region" description="Acidic residues" evidence="1">
    <location>
        <begin position="967"/>
        <end position="989"/>
    </location>
</feature>
<feature type="compositionally biased region" description="Polar residues" evidence="1">
    <location>
        <begin position="909"/>
        <end position="923"/>
    </location>
</feature>
<dbReference type="EMBL" id="KJ621082">
    <property type="protein sequence ID" value="AHX00983.1"/>
    <property type="molecule type" value="Genomic_DNA"/>
</dbReference>
<evidence type="ECO:0000313" key="4">
    <source>
        <dbReference type="EMBL" id="AHX00983.1"/>
    </source>
</evidence>
<protein>
    <submittedName>
        <fullName evidence="4">Virion-encapsulated RNA polymerase</fullName>
    </submittedName>
</protein>
<dbReference type="Proteomes" id="UP000024335">
    <property type="component" value="Segment"/>
</dbReference>
<proteinExistence type="predicted"/>
<evidence type="ECO:0000313" key="5">
    <source>
        <dbReference type="Proteomes" id="UP000024335"/>
    </source>
</evidence>
<feature type="region of interest" description="Disordered" evidence="1">
    <location>
        <begin position="561"/>
        <end position="585"/>
    </location>
</feature>
<dbReference type="Pfam" id="PF21867">
    <property type="entry name" value="vRNAP_dom_2"/>
    <property type="match status" value="1"/>
</dbReference>
<feature type="region of interest" description="Disordered" evidence="1">
    <location>
        <begin position="906"/>
        <end position="997"/>
    </location>
</feature>
<gene>
    <name evidence="4" type="ORF">DFL12P1_0022</name>
</gene>
<name>A0A023NFX4_9CAUD</name>
<organism evidence="4 5">
    <name type="scientific">Dinoroseobacter phage DFL12phi1</name>
    <dbReference type="NCBI Taxonomy" id="1477404"/>
    <lineage>
        <taxon>Viruses</taxon>
        <taxon>Duplodnaviria</taxon>
        <taxon>Heunggongvirae</taxon>
        <taxon>Uroviricota</taxon>
        <taxon>Caudoviricetes</taxon>
        <taxon>Schitoviridae</taxon>
        <taxon>Rhodovirinae</taxon>
        <taxon>Baltimorevirus</taxon>
        <taxon>Baltimorevirus DFL12</taxon>
    </lineage>
</organism>
<dbReference type="Gene3D" id="3.30.70.2440">
    <property type="match status" value="2"/>
</dbReference>
<accession>A0A023NFX4</accession>
<evidence type="ECO:0000259" key="3">
    <source>
        <dbReference type="Pfam" id="PF21867"/>
    </source>
</evidence>